<evidence type="ECO:0000313" key="2">
    <source>
        <dbReference type="EMBL" id="GFY37756.1"/>
    </source>
</evidence>
<feature type="region of interest" description="Disordered" evidence="1">
    <location>
        <begin position="1"/>
        <end position="20"/>
    </location>
</feature>
<gene>
    <name evidence="2" type="ORF">TNIN_326271</name>
</gene>
<accession>A0A8X7BMN8</accession>
<sequence length="91" mass="9971">MAKGGLCGTGEQSLPLPGTNENHLPAVPGLACPMMLHGLFKDATTPHFSQNILKISDIGNRNCNRRRMWNVSCCWDPTFPRHCFVTYPGGS</sequence>
<proteinExistence type="predicted"/>
<keyword evidence="3" id="KW-1185">Reference proteome</keyword>
<reference evidence="2" key="1">
    <citation type="submission" date="2020-08" db="EMBL/GenBank/DDBJ databases">
        <title>Multicomponent nature underlies the extraordinary mechanical properties of spider dragline silk.</title>
        <authorList>
            <person name="Kono N."/>
            <person name="Nakamura H."/>
            <person name="Mori M."/>
            <person name="Yoshida Y."/>
            <person name="Ohtoshi R."/>
            <person name="Malay A.D."/>
            <person name="Moran D.A.P."/>
            <person name="Tomita M."/>
            <person name="Numata K."/>
            <person name="Arakawa K."/>
        </authorList>
    </citation>
    <scope>NUCLEOTIDE SEQUENCE</scope>
</reference>
<dbReference type="EMBL" id="BMAV01000459">
    <property type="protein sequence ID" value="GFY37756.1"/>
    <property type="molecule type" value="Genomic_DNA"/>
</dbReference>
<organism evidence="2 3">
    <name type="scientific">Trichonephila inaurata madagascariensis</name>
    <dbReference type="NCBI Taxonomy" id="2747483"/>
    <lineage>
        <taxon>Eukaryota</taxon>
        <taxon>Metazoa</taxon>
        <taxon>Ecdysozoa</taxon>
        <taxon>Arthropoda</taxon>
        <taxon>Chelicerata</taxon>
        <taxon>Arachnida</taxon>
        <taxon>Araneae</taxon>
        <taxon>Araneomorphae</taxon>
        <taxon>Entelegynae</taxon>
        <taxon>Araneoidea</taxon>
        <taxon>Nephilidae</taxon>
        <taxon>Trichonephila</taxon>
        <taxon>Trichonephila inaurata</taxon>
    </lineage>
</organism>
<evidence type="ECO:0000313" key="3">
    <source>
        <dbReference type="Proteomes" id="UP000886998"/>
    </source>
</evidence>
<protein>
    <submittedName>
        <fullName evidence="2">Uncharacterized protein</fullName>
    </submittedName>
</protein>
<name>A0A8X7BMN8_9ARAC</name>
<dbReference type="Proteomes" id="UP000886998">
    <property type="component" value="Unassembled WGS sequence"/>
</dbReference>
<dbReference type="AlphaFoldDB" id="A0A8X7BMN8"/>
<comment type="caution">
    <text evidence="2">The sequence shown here is derived from an EMBL/GenBank/DDBJ whole genome shotgun (WGS) entry which is preliminary data.</text>
</comment>
<evidence type="ECO:0000256" key="1">
    <source>
        <dbReference type="SAM" id="MobiDB-lite"/>
    </source>
</evidence>